<evidence type="ECO:0000256" key="1">
    <source>
        <dbReference type="SAM" id="MobiDB-lite"/>
    </source>
</evidence>
<organism evidence="3 4">
    <name type="scientific">Natrinema hispanicum</name>
    <dbReference type="NCBI Taxonomy" id="392421"/>
    <lineage>
        <taxon>Archaea</taxon>
        <taxon>Methanobacteriati</taxon>
        <taxon>Methanobacteriota</taxon>
        <taxon>Stenosarchaea group</taxon>
        <taxon>Halobacteria</taxon>
        <taxon>Halobacteriales</taxon>
        <taxon>Natrialbaceae</taxon>
        <taxon>Natrinema</taxon>
    </lineage>
</organism>
<accession>A0A482YAF1</accession>
<gene>
    <name evidence="3" type="ORF">BDK88_0595</name>
</gene>
<feature type="compositionally biased region" description="Low complexity" evidence="1">
    <location>
        <begin position="1019"/>
        <end position="1037"/>
    </location>
</feature>
<proteinExistence type="predicted"/>
<reference evidence="3 4" key="1">
    <citation type="submission" date="2019-02" db="EMBL/GenBank/DDBJ databases">
        <title>Genomic Encyclopedia of Archaeal and Bacterial Type Strains, Phase II (KMG-II): from individual species to whole genera.</title>
        <authorList>
            <person name="Goeker M."/>
        </authorList>
    </citation>
    <scope>NUCLEOTIDE SEQUENCE [LARGE SCALE GENOMIC DNA]</scope>
    <source>
        <strain evidence="3 4">DSM 18328</strain>
    </source>
</reference>
<comment type="caution">
    <text evidence="3">The sequence shown here is derived from an EMBL/GenBank/DDBJ whole genome shotgun (WGS) entry which is preliminary data.</text>
</comment>
<name>A0A482YAF1_9EURY</name>
<feature type="transmembrane region" description="Helical" evidence="2">
    <location>
        <begin position="20"/>
        <end position="45"/>
    </location>
</feature>
<evidence type="ECO:0000313" key="4">
    <source>
        <dbReference type="Proteomes" id="UP000291097"/>
    </source>
</evidence>
<evidence type="ECO:0000313" key="3">
    <source>
        <dbReference type="EMBL" id="RZV11714.1"/>
    </source>
</evidence>
<feature type="compositionally biased region" description="Acidic residues" evidence="1">
    <location>
        <begin position="1004"/>
        <end position="1015"/>
    </location>
</feature>
<keyword evidence="2" id="KW-0812">Transmembrane</keyword>
<sequence length="1049" mass="113471">MKLRGILKDRSPDKRGVSPVVGFALLSMIVMLAVALLLITGVPFFDAIEDKTSEERAKMYMTETDHTLSTVATTDDVRSIPVPPDADASIVDDGEMTVSWYNESTDKPFENGCVAPVNTSGELNALKYDLEDGTEIVHQAGGIWKHTDSSSTVISEPNIAYTNASGEKTGSLRLQVMQFEKGDIGDSRLAAKANWDKTAALTEEIEKKRSCNGENIAFRIEDTTYQDAWYDYLKDALGANEYDEVEIARIGSDTVHVEIEGIRRTDGPVSIIVKEDRGIRAPNGDPIEPPVIDGSQLFRVATVIENVGDTTEEQQITATILDDGTEVTSDTESVKLSPGGTENLGRTAGGDFVQFEPGNFKHKLTYGETYSYTVATEDDELDDPGSFYYGKKGTEFRIVDPADGTIDPDVEDGNATIDLEVQNVGTENTTGEDITLEFDDLEFEDTQNLDLNYGASGTVKWEINKSTLPQGNNGFTVTVDGDEIANGTVVGTASGDGGAFVVVEDEGAGNDQIVEDDGTPFEVRAGVMSTYPSDNVTQDVTLMIPDAGIEIDEPTTLDSGESETVGFNVNPDDYAFEHGRVYEYDVQAEESSLNETGTFYFGHQRTEFELSNGNATVGDKEITITADLHNTGVDDGEQNVTLDLDLRDPPEDLKKDPYAEPIDAGIVNRSFGENDTVELPINQSVLVDGTYDATIETDDDKLEVTFNVTAGVDPGRVELEDIEDANVSVEVLASQVSGDGSMWVRDGWGWDIVPVHHLAPMTLEVVADGKTAHTFENPHGGNNINTGPTWQDNSDDSYTYEFTVKDKTELTLRNTRYSICREETTDPTTLTHYDGPTDRAFTWCDDVPGAPGSITFGPIDASQDANLQNVRVRSAENNTIPALPAGEEQQLSATEVLEQRGLVEEGGNELDLGPGEFVFLFENTESTSEDDIDALWNEATAAYEENPDDTHDPNFNDLIVYVEVERAGVNPGKPSITIVPGDGNEADIDPGKGDEAGTPADPELNIDGEVDESDSPDIGAGDSDPDTTGTGTMTNDTNINIGSDNVILG</sequence>
<feature type="region of interest" description="Disordered" evidence="1">
    <location>
        <begin position="972"/>
        <end position="1049"/>
    </location>
</feature>
<protein>
    <recommendedName>
        <fullName evidence="5">Flagellin N-terminal-like domain-containing protein</fullName>
    </recommendedName>
</protein>
<dbReference type="EMBL" id="SHMP01000003">
    <property type="protein sequence ID" value="RZV11714.1"/>
    <property type="molecule type" value="Genomic_DNA"/>
</dbReference>
<evidence type="ECO:0000256" key="2">
    <source>
        <dbReference type="SAM" id="Phobius"/>
    </source>
</evidence>
<dbReference type="InterPro" id="IPR055713">
    <property type="entry name" value="DUF7289"/>
</dbReference>
<dbReference type="Proteomes" id="UP000291097">
    <property type="component" value="Unassembled WGS sequence"/>
</dbReference>
<keyword evidence="2" id="KW-0472">Membrane</keyword>
<dbReference type="AlphaFoldDB" id="A0A482YAF1"/>
<keyword evidence="2" id="KW-1133">Transmembrane helix</keyword>
<evidence type="ECO:0008006" key="5">
    <source>
        <dbReference type="Google" id="ProtNLM"/>
    </source>
</evidence>
<dbReference type="Pfam" id="PF23960">
    <property type="entry name" value="DUF7289"/>
    <property type="match status" value="1"/>
</dbReference>